<feature type="domain" description="3-hydroxyisobutyrate dehydrogenase-like NAD-binding" evidence="5">
    <location>
        <begin position="133"/>
        <end position="253"/>
    </location>
</feature>
<dbReference type="GO" id="GO:0016491">
    <property type="term" value="F:oxidoreductase activity"/>
    <property type="evidence" value="ECO:0007669"/>
    <property type="project" value="UniProtKB-KW"/>
</dbReference>
<dbReference type="GO" id="GO:0050661">
    <property type="term" value="F:NADP binding"/>
    <property type="evidence" value="ECO:0007669"/>
    <property type="project" value="InterPro"/>
</dbReference>
<evidence type="ECO:0008006" key="8">
    <source>
        <dbReference type="Google" id="ProtNLM"/>
    </source>
</evidence>
<feature type="domain" description="6-phosphogluconate dehydrogenase NADP-binding" evidence="4">
    <location>
        <begin position="3"/>
        <end position="130"/>
    </location>
</feature>
<sequence>AGKCDALVTAGARRAATPAELAAGVDLLLICVADDDALEAVTFGPDGIASGATAGLLVADHSSSSPAATRRIAARLAAETGARWIDAPVSGGVIGAEQGALVIMAGGRAEDISRVTPVFLHYARRVTRMGDTGAGQVTKVCNQLIVAANSLLIAETVALAERAGVDAALLAPALAGGFADSLPFQILAPRMAERRFEPVQWKVQTLLKDLGNALGLAGQVGSATPLARTAEALMRLHAEHGHAGDDLSSLITLHMPADTPDPA</sequence>
<dbReference type="Pfam" id="PF03446">
    <property type="entry name" value="NAD_binding_2"/>
    <property type="match status" value="1"/>
</dbReference>
<dbReference type="InterPro" id="IPR015815">
    <property type="entry name" value="HIBADH-related"/>
</dbReference>
<dbReference type="SUPFAM" id="SSF48179">
    <property type="entry name" value="6-phosphogluconate dehydrogenase C-terminal domain-like"/>
    <property type="match status" value="1"/>
</dbReference>
<name>A0A2P6ARC9_9GAMM</name>
<dbReference type="PANTHER" id="PTHR43060:SF15">
    <property type="entry name" value="3-HYDROXYISOBUTYRATE DEHYDROGENASE-LIKE 1, MITOCHONDRIAL-RELATED"/>
    <property type="match status" value="1"/>
</dbReference>
<keyword evidence="7" id="KW-1185">Reference proteome</keyword>
<organism evidence="6 7">
    <name type="scientific">Amnimonas aquatica</name>
    <dbReference type="NCBI Taxonomy" id="2094561"/>
    <lineage>
        <taxon>Bacteria</taxon>
        <taxon>Pseudomonadati</taxon>
        <taxon>Pseudomonadota</taxon>
        <taxon>Gammaproteobacteria</taxon>
        <taxon>Moraxellales</taxon>
        <taxon>Moraxellaceae</taxon>
        <taxon>Amnimonas</taxon>
    </lineage>
</organism>
<dbReference type="Pfam" id="PF14833">
    <property type="entry name" value="NAD_binding_11"/>
    <property type="match status" value="1"/>
</dbReference>
<feature type="active site" evidence="3">
    <location>
        <position position="139"/>
    </location>
</feature>
<feature type="non-terminal residue" evidence="6">
    <location>
        <position position="1"/>
    </location>
</feature>
<reference evidence="7" key="1">
    <citation type="submission" date="2018-02" db="EMBL/GenBank/DDBJ databases">
        <title>Genome sequencing of Solimonas sp. HR-BB.</title>
        <authorList>
            <person name="Lee Y."/>
            <person name="Jeon C.O."/>
        </authorList>
    </citation>
    <scope>NUCLEOTIDE SEQUENCE [LARGE SCALE GENOMIC DNA]</scope>
    <source>
        <strain evidence="7">HR-E</strain>
    </source>
</reference>
<dbReference type="InterPro" id="IPR008927">
    <property type="entry name" value="6-PGluconate_DH-like_C_sf"/>
</dbReference>
<comment type="caution">
    <text evidence="6">The sequence shown here is derived from an EMBL/GenBank/DDBJ whole genome shotgun (WGS) entry which is preliminary data.</text>
</comment>
<dbReference type="PIRSF" id="PIRSF000103">
    <property type="entry name" value="HIBADH"/>
    <property type="match status" value="1"/>
</dbReference>
<evidence type="ECO:0000313" key="6">
    <source>
        <dbReference type="EMBL" id="PQA36594.1"/>
    </source>
</evidence>
<dbReference type="InterPro" id="IPR029154">
    <property type="entry name" value="HIBADH-like_NADP-bd"/>
</dbReference>
<dbReference type="AlphaFoldDB" id="A0A2P6ARC9"/>
<keyword evidence="1" id="KW-0560">Oxidoreductase</keyword>
<evidence type="ECO:0000259" key="4">
    <source>
        <dbReference type="Pfam" id="PF03446"/>
    </source>
</evidence>
<dbReference type="EMBL" id="PTQZ01000206">
    <property type="protein sequence ID" value="PQA36594.1"/>
    <property type="molecule type" value="Genomic_DNA"/>
</dbReference>
<gene>
    <name evidence="6" type="ORF">C5O18_07895</name>
</gene>
<dbReference type="Gene3D" id="3.40.50.720">
    <property type="entry name" value="NAD(P)-binding Rossmann-like Domain"/>
    <property type="match status" value="1"/>
</dbReference>
<dbReference type="InterPro" id="IPR036291">
    <property type="entry name" value="NAD(P)-bd_dom_sf"/>
</dbReference>
<evidence type="ECO:0000256" key="1">
    <source>
        <dbReference type="ARBA" id="ARBA00023002"/>
    </source>
</evidence>
<dbReference type="OrthoDB" id="9786703at2"/>
<accession>A0A2P6ARC9</accession>
<evidence type="ECO:0000256" key="3">
    <source>
        <dbReference type="PIRSR" id="PIRSR000103-1"/>
    </source>
</evidence>
<dbReference type="InterPro" id="IPR006115">
    <property type="entry name" value="6PGDH_NADP-bd"/>
</dbReference>
<keyword evidence="2" id="KW-0520">NAD</keyword>
<protein>
    <recommendedName>
        <fullName evidence="8">2-hydroxy-3-oxopropionate reductase</fullName>
    </recommendedName>
</protein>
<dbReference type="InterPro" id="IPR013328">
    <property type="entry name" value="6PGD_dom2"/>
</dbReference>
<dbReference type="Proteomes" id="UP000243900">
    <property type="component" value="Unassembled WGS sequence"/>
</dbReference>
<dbReference type="RefSeq" id="WP_105192958.1">
    <property type="nucleotide sequence ID" value="NZ_PTQZ01000206.1"/>
</dbReference>
<dbReference type="SUPFAM" id="SSF51735">
    <property type="entry name" value="NAD(P)-binding Rossmann-fold domains"/>
    <property type="match status" value="1"/>
</dbReference>
<evidence type="ECO:0000313" key="7">
    <source>
        <dbReference type="Proteomes" id="UP000243900"/>
    </source>
</evidence>
<evidence type="ECO:0000256" key="2">
    <source>
        <dbReference type="ARBA" id="ARBA00023027"/>
    </source>
</evidence>
<dbReference type="PANTHER" id="PTHR43060">
    <property type="entry name" value="3-HYDROXYISOBUTYRATE DEHYDROGENASE-LIKE 1, MITOCHONDRIAL-RELATED"/>
    <property type="match status" value="1"/>
</dbReference>
<evidence type="ECO:0000259" key="5">
    <source>
        <dbReference type="Pfam" id="PF14833"/>
    </source>
</evidence>
<dbReference type="Gene3D" id="1.10.1040.10">
    <property type="entry name" value="N-(1-d-carboxylethyl)-l-norvaline Dehydrogenase, domain 2"/>
    <property type="match status" value="1"/>
</dbReference>
<dbReference type="GO" id="GO:0051287">
    <property type="term" value="F:NAD binding"/>
    <property type="evidence" value="ECO:0007669"/>
    <property type="project" value="InterPro"/>
</dbReference>
<proteinExistence type="predicted"/>